<dbReference type="OrthoDB" id="5866729at2759"/>
<dbReference type="KEGG" id="cel:CELE_F28F8.9"/>
<dbReference type="OMA" id="IKEWYDV"/>
<gene>
    <name evidence="1" type="ORF">CELE_F28F8.9</name>
    <name evidence="1 3" type="ORF">F28F8.9</name>
</gene>
<dbReference type="Proteomes" id="UP000001940">
    <property type="component" value="Chromosome V"/>
</dbReference>
<keyword evidence="2" id="KW-1185">Reference proteome</keyword>
<accession>D7SFP0</accession>
<dbReference type="WormBase" id="F28F8.9b">
    <property type="protein sequence ID" value="CE45095"/>
    <property type="gene ID" value="WBGene00044188"/>
</dbReference>
<dbReference type="ExpressionAtlas" id="D7SFP0">
    <property type="expression patterns" value="baseline and differential"/>
</dbReference>
<dbReference type="AlphaFoldDB" id="D7SFP0"/>
<sequence length="190" mass="22739">MEIDEFSCQLLKKMARYLLGATMYVEDVLRRDDWSLEETENVKKYFKNVKSFKIPKIEKRKAEEFDEPCRKRCRVEKEKFENDLQAGIRLMTLFAGFEEIDEKALERLTDLAKLRIITSARQMAIAQRRRKDGFEIPFKSPVEWTLKLQGVQKVLDIKEWYDVTYWTRFRALKMQLIDENGDLKSPKNQN</sequence>
<dbReference type="STRING" id="6239.F28F8.9b.1"/>
<organism evidence="1 2">
    <name type="scientific">Caenorhabditis elegans</name>
    <dbReference type="NCBI Taxonomy" id="6239"/>
    <lineage>
        <taxon>Eukaryota</taxon>
        <taxon>Metazoa</taxon>
        <taxon>Ecdysozoa</taxon>
        <taxon>Nematoda</taxon>
        <taxon>Chromadorea</taxon>
        <taxon>Rhabditida</taxon>
        <taxon>Rhabditina</taxon>
        <taxon>Rhabditomorpha</taxon>
        <taxon>Rhabditoidea</taxon>
        <taxon>Rhabditidae</taxon>
        <taxon>Peloderinae</taxon>
        <taxon>Caenorhabditis</taxon>
    </lineage>
</organism>
<dbReference type="GeneID" id="3896822"/>
<evidence type="ECO:0000313" key="1">
    <source>
        <dbReference type="EMBL" id="CBM41201.1"/>
    </source>
</evidence>
<dbReference type="FunCoup" id="D7SFP0">
    <property type="interactions" value="343"/>
</dbReference>
<proteinExistence type="predicted"/>
<reference evidence="1 2" key="1">
    <citation type="journal article" date="1998" name="Science">
        <title>Genome sequence of the nematode C. elegans: a platform for investigating biology.</title>
        <authorList>
            <consortium name="The C. elegans sequencing consortium"/>
            <person name="Sulson J.E."/>
            <person name="Waterston R."/>
        </authorList>
    </citation>
    <scope>NUCLEOTIDE SEQUENCE [LARGE SCALE GENOMIC DNA]</scope>
    <source>
        <strain evidence="1 2">Bristol N2</strain>
    </source>
</reference>
<dbReference type="HOGENOM" id="CLU_1429215_0_0_1"/>
<protein>
    <submittedName>
        <fullName evidence="1">Uncharacterized protein</fullName>
    </submittedName>
</protein>
<dbReference type="SMR" id="D7SFP0"/>
<dbReference type="CTD" id="3896822"/>
<dbReference type="EMBL" id="BX284605">
    <property type="protein sequence ID" value="CBM41201.1"/>
    <property type="molecule type" value="Genomic_DNA"/>
</dbReference>
<dbReference type="eggNOG" id="ENOG502TIRH">
    <property type="taxonomic scope" value="Eukaryota"/>
</dbReference>
<evidence type="ECO:0000313" key="2">
    <source>
        <dbReference type="Proteomes" id="UP000001940"/>
    </source>
</evidence>
<dbReference type="PaxDb" id="6239-F28F8.9b"/>
<dbReference type="InParanoid" id="D7SFP0"/>
<dbReference type="AGR" id="WB:WBGene00044188"/>
<dbReference type="RefSeq" id="NP_001256675.1">
    <property type="nucleotide sequence ID" value="NM_001269746.1"/>
</dbReference>
<dbReference type="Bgee" id="WBGene00044188">
    <property type="expression patterns" value="Expressed in adult organism and 3 other cell types or tissues"/>
</dbReference>
<evidence type="ECO:0000313" key="3">
    <source>
        <dbReference type="WormBase" id="F28F8.9b"/>
    </source>
</evidence>
<name>D7SFP0_CAEEL</name>